<keyword evidence="4" id="KW-0812">Transmembrane</keyword>
<dbReference type="Gene3D" id="2.30.42.10">
    <property type="match status" value="1"/>
</dbReference>
<feature type="domain" description="Letm1 RBD" evidence="6">
    <location>
        <begin position="773"/>
        <end position="949"/>
    </location>
</feature>
<feature type="transmembrane region" description="Helical" evidence="4">
    <location>
        <begin position="441"/>
        <end position="464"/>
    </location>
</feature>
<dbReference type="WBParaSite" id="TCONS_00011734.p1">
    <property type="protein sequence ID" value="TCONS_00011734.p1"/>
    <property type="gene ID" value="XLOC_006523"/>
</dbReference>
<sequence length="949" mass="110287">VYHCYYFIFFLNLITVLKKMTNEKNAVNISNICTNMINDNISDLSLQKGFIRRWLPPLNFNILNSSKSFCCKRNNSAFIIEVPLKENTMDIFKDQLLNDQTVKTNPSLNDRCRTLLIKKNSKDENFGFTIQSYLLKKDGSDEVEPITYIDSVRKSSPASRAGLIAGDVIVAINGKIVIDYTHDQLKDLIISLTQMRVIVVFENMQKRIDLSKRQIELEHILESKLRELDQLEVEEKNIFINVTEKRFNFSNSQISMSSSGSSCKDSAIGGSVKSDVISNTCTSISSNNSMSSYQKVSVPAVTKKIRYNSKISLEEESDESNVNGLSVRHTVNFLMSQCQKIPSSSNLVLLSTSAHHNMSLKGNVKKPDGALNKYKNFFEINFPTLYAIQRQIFDGCKCCISDLKMYYALRKSQKIDKKNIEDFNRKELECLIKTSSNLSKILIVSVIAVLPFTIYPLALAIIFLPRLTVTHHFWSKKNYKNFLSTNLALKLNFHYHPLLSAIEINQSFSLPLNFRDIKKDFISIPKLEEIDIIQMCHLLRFHQVSLFNGAKNLKERSFLIYCLDKKLREKLDFNIDNMSEEEVVMQLYMRKIYFKNTDDIKVLKKKLKDWLKYSEKFYIKGNESFLLYKKDQIDTLPLNVERKIDITLNILMRYFGLKSSSLFLQIKNCNYQKNILCLSTTVSSHSIAKNDKPSNGIVKRYENFIEKKFPRYYLVHRQIVDGCKLCFSELKMYISLRNALKSNQIEIENFSKKDIECYIQFPPDFLKIVTVIVLLQFPIIGEFIILMSTPKYKEFLSNNLISKSQSHFTSLLSSIKLKEGLSLPIKVSEIKDNNIFISKLEEMDRNQLYHLLRFYQLSPFNGITKLKERALLIHCLDNIIKNNNNIDTMDERELIKQLYIRRIMFTNDESIDILRERLKEWLKYSEKIYKDGNESFALYVPILTQGIKN</sequence>
<keyword evidence="3" id="KW-0496">Mitochondrion</keyword>
<dbReference type="InterPro" id="IPR001478">
    <property type="entry name" value="PDZ"/>
</dbReference>
<dbReference type="SMART" id="SM00228">
    <property type="entry name" value="PDZ"/>
    <property type="match status" value="1"/>
</dbReference>
<dbReference type="GO" id="GO:0043022">
    <property type="term" value="F:ribosome binding"/>
    <property type="evidence" value="ECO:0007669"/>
    <property type="project" value="InterPro"/>
</dbReference>
<keyword evidence="2" id="KW-0963">Cytoplasm</keyword>
<keyword evidence="4" id="KW-1133">Transmembrane helix</keyword>
<dbReference type="AlphaFoldDB" id="A0AAF5DFS1"/>
<evidence type="ECO:0000313" key="7">
    <source>
        <dbReference type="Proteomes" id="UP000035681"/>
    </source>
</evidence>
<feature type="domain" description="PDZ" evidence="5">
    <location>
        <begin position="114"/>
        <end position="189"/>
    </location>
</feature>
<keyword evidence="7" id="KW-1185">Reference proteome</keyword>
<evidence type="ECO:0000313" key="8">
    <source>
        <dbReference type="WBParaSite" id="TCONS_00011734.p1"/>
    </source>
</evidence>
<dbReference type="Pfam" id="PF07766">
    <property type="entry name" value="LETM1_RBD"/>
    <property type="match status" value="2"/>
</dbReference>
<evidence type="ECO:0000259" key="6">
    <source>
        <dbReference type="PROSITE" id="PS51758"/>
    </source>
</evidence>
<dbReference type="Proteomes" id="UP000035681">
    <property type="component" value="Unplaced"/>
</dbReference>
<dbReference type="InterPro" id="IPR041489">
    <property type="entry name" value="PDZ_6"/>
</dbReference>
<dbReference type="PROSITE" id="PS51758">
    <property type="entry name" value="LETM1_RBD"/>
    <property type="match status" value="1"/>
</dbReference>
<protein>
    <submittedName>
        <fullName evidence="8">Letm1 RBD domain-containing protein</fullName>
    </submittedName>
</protein>
<dbReference type="PANTHER" id="PTHR15963">
    <property type="entry name" value="GENERAL RECEPTOR FOR PHOSPHOINOSITIDES 1-ASSOCIATED SCAFFOLD PROTEIN-RELATED"/>
    <property type="match status" value="1"/>
</dbReference>
<dbReference type="PANTHER" id="PTHR15963:SF5">
    <property type="entry name" value="SHORT SPINDLE 6, ISOFORM A"/>
    <property type="match status" value="1"/>
</dbReference>
<dbReference type="InterPro" id="IPR052122">
    <property type="entry name" value="Intracell_Traff_Signaling_Reg"/>
</dbReference>
<feature type="transmembrane region" description="Helical" evidence="4">
    <location>
        <begin position="765"/>
        <end position="786"/>
    </location>
</feature>
<comment type="subcellular location">
    <subcellularLocation>
        <location evidence="1">Cytoplasm</location>
    </subcellularLocation>
</comment>
<dbReference type="InterPro" id="IPR036034">
    <property type="entry name" value="PDZ_sf"/>
</dbReference>
<dbReference type="SUPFAM" id="SSF50156">
    <property type="entry name" value="PDZ domain-like"/>
    <property type="match status" value="1"/>
</dbReference>
<dbReference type="GO" id="GO:0005737">
    <property type="term" value="C:cytoplasm"/>
    <property type="evidence" value="ECO:0007669"/>
    <property type="project" value="UniProtKB-SubCell"/>
</dbReference>
<evidence type="ECO:0000256" key="2">
    <source>
        <dbReference type="ARBA" id="ARBA00022490"/>
    </source>
</evidence>
<evidence type="ECO:0000259" key="5">
    <source>
        <dbReference type="PROSITE" id="PS50106"/>
    </source>
</evidence>
<reference evidence="8" key="1">
    <citation type="submission" date="2024-02" db="UniProtKB">
        <authorList>
            <consortium name="WormBaseParasite"/>
        </authorList>
    </citation>
    <scope>IDENTIFICATION</scope>
</reference>
<dbReference type="InterPro" id="IPR033122">
    <property type="entry name" value="LETM1-like_RBD"/>
</dbReference>
<organism evidence="7 8">
    <name type="scientific">Strongyloides stercoralis</name>
    <name type="common">Threadworm</name>
    <dbReference type="NCBI Taxonomy" id="6248"/>
    <lineage>
        <taxon>Eukaryota</taxon>
        <taxon>Metazoa</taxon>
        <taxon>Ecdysozoa</taxon>
        <taxon>Nematoda</taxon>
        <taxon>Chromadorea</taxon>
        <taxon>Rhabditida</taxon>
        <taxon>Tylenchina</taxon>
        <taxon>Panagrolaimomorpha</taxon>
        <taxon>Strongyloidoidea</taxon>
        <taxon>Strongyloididae</taxon>
        <taxon>Strongyloides</taxon>
    </lineage>
</organism>
<name>A0AAF5DFS1_STRER</name>
<dbReference type="Pfam" id="PF17820">
    <property type="entry name" value="PDZ_6"/>
    <property type="match status" value="1"/>
</dbReference>
<evidence type="ECO:0000256" key="1">
    <source>
        <dbReference type="ARBA" id="ARBA00004496"/>
    </source>
</evidence>
<dbReference type="PROSITE" id="PS50106">
    <property type="entry name" value="PDZ"/>
    <property type="match status" value="1"/>
</dbReference>
<keyword evidence="4" id="KW-0472">Membrane</keyword>
<evidence type="ECO:0000256" key="4">
    <source>
        <dbReference type="SAM" id="Phobius"/>
    </source>
</evidence>
<evidence type="ECO:0000256" key="3">
    <source>
        <dbReference type="PROSITE-ProRule" id="PRU01094"/>
    </source>
</evidence>
<proteinExistence type="predicted"/>
<accession>A0AAF5DFS1</accession>